<dbReference type="PROSITE" id="PS00211">
    <property type="entry name" value="ABC_TRANSPORTER_1"/>
    <property type="match status" value="1"/>
</dbReference>
<dbReference type="PANTHER" id="PTHR43581:SF2">
    <property type="entry name" value="EXCINUCLEASE ATPASE SUBUNIT"/>
    <property type="match status" value="1"/>
</dbReference>
<evidence type="ECO:0000313" key="2">
    <source>
        <dbReference type="EMBL" id="PIY58549.1"/>
    </source>
</evidence>
<proteinExistence type="predicted"/>
<dbReference type="InterPro" id="IPR051396">
    <property type="entry name" value="Bact_Antivir_Def_Nuclease"/>
</dbReference>
<dbReference type="EMBL" id="PFKX01000033">
    <property type="protein sequence ID" value="PIY58549.1"/>
    <property type="molecule type" value="Genomic_DNA"/>
</dbReference>
<gene>
    <name evidence="2" type="ORF">COY98_01460</name>
</gene>
<evidence type="ECO:0000313" key="3">
    <source>
        <dbReference type="Proteomes" id="UP000230732"/>
    </source>
</evidence>
<dbReference type="Pfam" id="PF13175">
    <property type="entry name" value="AAA_15"/>
    <property type="match status" value="1"/>
</dbReference>
<feature type="domain" description="Endonuclease GajA/Old nuclease/RecF-like AAA" evidence="1">
    <location>
        <begin position="104"/>
        <end position="288"/>
    </location>
</feature>
<protein>
    <recommendedName>
        <fullName evidence="1">Endonuclease GajA/Old nuclease/RecF-like AAA domain-containing protein</fullName>
    </recommendedName>
</protein>
<reference evidence="3" key="1">
    <citation type="submission" date="2017-09" db="EMBL/GenBank/DDBJ databases">
        <title>Depth-based differentiation of microbial function through sediment-hosted aquifers and enrichment of novel symbionts in the deep terrestrial subsurface.</title>
        <authorList>
            <person name="Probst A.J."/>
            <person name="Ladd B."/>
            <person name="Jarett J.K."/>
            <person name="Geller-Mcgrath D.E."/>
            <person name="Sieber C.M.K."/>
            <person name="Emerson J.B."/>
            <person name="Anantharaman K."/>
            <person name="Thomas B.C."/>
            <person name="Malmstrom R."/>
            <person name="Stieglmeier M."/>
            <person name="Klingl A."/>
            <person name="Woyke T."/>
            <person name="Ryan C.M."/>
            <person name="Banfield J.F."/>
        </authorList>
    </citation>
    <scope>NUCLEOTIDE SEQUENCE [LARGE SCALE GENOMIC DNA]</scope>
</reference>
<dbReference type="GO" id="GO:0016887">
    <property type="term" value="F:ATP hydrolysis activity"/>
    <property type="evidence" value="ECO:0007669"/>
    <property type="project" value="InterPro"/>
</dbReference>
<dbReference type="InterPro" id="IPR027417">
    <property type="entry name" value="P-loop_NTPase"/>
</dbReference>
<dbReference type="InterPro" id="IPR041685">
    <property type="entry name" value="AAA_GajA/Old/RecF-like"/>
</dbReference>
<sequence length="590" mass="66544">MAITKFKIQKIKALGLAECDSLPKIMIIAGPNGAGKSTLLYEISQRRQGIEIEEATKILYQPPHRAIRKTSVKRSWLSGGMKSMFDLLMQTSVGGYEGLSFQNPSRTPDNVDEAGSTIKHTLGEIENKRQSVLAELFDKAKSKNATIETDKTPDIYESIRELTKYLLPHLVFQRVDFKNENDIKCIWVRTDKAGEQEIDIDDLSSGEKAIIILFLPLIENQIHVNLKLLENSTANVKDVEQKESLVFIVDEPELHLHPDLQAKILTYIRTLSVKNNIQFIISTHSPTILDQAYDDELYLLTQRIDSESTQNQLKKVASSIEKLEALKQLTGNAYFVTTGRSIVCIEGEQSSDIRVTDIRLLEILYPRSTAYTFIPSGGKGNVINTVKNLRQHLSEENFNISVCGLTDRDQNTAQSIDGVFSLPVCMIENLLLVPEIISEYLQKNDISMTPDAVKSALDEITAGMVNEEIGIRISKKLKPKTIRVSGTNKEEINKSLDEQISEMRLSIPSGVDLEKLIDETKILVDKVISDKKTLEEFRGKEIISQFYNKFIKIKEIGYSKFCYELAQILAQKGEVEKLLNPVFDKIKNSK</sequence>
<name>A0A2M7Q5R8_9BACT</name>
<dbReference type="AlphaFoldDB" id="A0A2M7Q5R8"/>
<dbReference type="CDD" id="cd00267">
    <property type="entry name" value="ABC_ATPase"/>
    <property type="match status" value="2"/>
</dbReference>
<dbReference type="GO" id="GO:0005524">
    <property type="term" value="F:ATP binding"/>
    <property type="evidence" value="ECO:0007669"/>
    <property type="project" value="InterPro"/>
</dbReference>
<comment type="caution">
    <text evidence="2">The sequence shown here is derived from an EMBL/GenBank/DDBJ whole genome shotgun (WGS) entry which is preliminary data.</text>
</comment>
<organism evidence="2 3">
    <name type="scientific">Candidatus Yonathbacteria bacterium CG_4_10_14_0_8_um_filter_43_17</name>
    <dbReference type="NCBI Taxonomy" id="1975099"/>
    <lineage>
        <taxon>Bacteria</taxon>
        <taxon>Candidatus Yonathiibacteriota</taxon>
    </lineage>
</organism>
<evidence type="ECO:0000259" key="1">
    <source>
        <dbReference type="Pfam" id="PF13175"/>
    </source>
</evidence>
<dbReference type="Proteomes" id="UP000230732">
    <property type="component" value="Unassembled WGS sequence"/>
</dbReference>
<dbReference type="InterPro" id="IPR017871">
    <property type="entry name" value="ABC_transporter-like_CS"/>
</dbReference>
<dbReference type="SUPFAM" id="SSF52540">
    <property type="entry name" value="P-loop containing nucleoside triphosphate hydrolases"/>
    <property type="match status" value="1"/>
</dbReference>
<accession>A0A2M7Q5R8</accession>
<dbReference type="PANTHER" id="PTHR43581">
    <property type="entry name" value="ATP/GTP PHOSPHATASE"/>
    <property type="match status" value="1"/>
</dbReference>
<dbReference type="Gene3D" id="3.40.50.300">
    <property type="entry name" value="P-loop containing nucleotide triphosphate hydrolases"/>
    <property type="match status" value="2"/>
</dbReference>